<name>A0ABY4T411_9GAMM</name>
<evidence type="ECO:0000313" key="2">
    <source>
        <dbReference type="Proteomes" id="UP001056681"/>
    </source>
</evidence>
<dbReference type="Proteomes" id="UP001056681">
    <property type="component" value="Chromosome"/>
</dbReference>
<keyword evidence="2" id="KW-1185">Reference proteome</keyword>
<reference evidence="1" key="1">
    <citation type="submission" date="2020-10" db="EMBL/GenBank/DDBJ databases">
        <title>Whole-genome sequence of Luteibacter sp. EIF3.</title>
        <authorList>
            <person name="Friedrich I."/>
            <person name="Hertel R."/>
            <person name="Daniel R."/>
        </authorList>
    </citation>
    <scope>NUCLEOTIDE SEQUENCE</scope>
    <source>
        <strain evidence="1">EIF3</strain>
    </source>
</reference>
<gene>
    <name evidence="1" type="ORF">IM816_05995</name>
</gene>
<accession>A0ABY4T411</accession>
<sequence length="170" mass="19569">MRNAEARARADEELRQAKLHAAVMSRDFYDLMVHGTLWSRMLKEDRFELPGIYHQITQFPVEALDWTIEKINLFDYEDAAAFGLVLLSFRKIKAMARGNLAMMKEWTLTTHEVGRETLLPVLDHLVIASADGYLRCNRVAGLEADAMHPIREAEEIFKHHLSAIGRPTHR</sequence>
<organism evidence="1 2">
    <name type="scientific">Luteibacter flocculans</name>
    <dbReference type="NCBI Taxonomy" id="2780091"/>
    <lineage>
        <taxon>Bacteria</taxon>
        <taxon>Pseudomonadati</taxon>
        <taxon>Pseudomonadota</taxon>
        <taxon>Gammaproteobacteria</taxon>
        <taxon>Lysobacterales</taxon>
        <taxon>Rhodanobacteraceae</taxon>
        <taxon>Luteibacter</taxon>
    </lineage>
</organism>
<evidence type="ECO:0000313" key="1">
    <source>
        <dbReference type="EMBL" id="URL59648.1"/>
    </source>
</evidence>
<proteinExistence type="predicted"/>
<dbReference type="EMBL" id="CP063231">
    <property type="protein sequence ID" value="URL59648.1"/>
    <property type="molecule type" value="Genomic_DNA"/>
</dbReference>
<protein>
    <submittedName>
        <fullName evidence="1">Uncharacterized protein</fullName>
    </submittedName>
</protein>
<dbReference type="RefSeq" id="WP_250340169.1">
    <property type="nucleotide sequence ID" value="NZ_CP063231.1"/>
</dbReference>